<feature type="domain" description="HTH cro/C1-type" evidence="1">
    <location>
        <begin position="13"/>
        <end position="67"/>
    </location>
</feature>
<dbReference type="AlphaFoldDB" id="A6P0G8"/>
<dbReference type="Proteomes" id="UP000003639">
    <property type="component" value="Unassembled WGS sequence"/>
</dbReference>
<dbReference type="SMART" id="SM00530">
    <property type="entry name" value="HTH_XRE"/>
    <property type="match status" value="1"/>
</dbReference>
<dbReference type="InterPro" id="IPR001387">
    <property type="entry name" value="Cro/C1-type_HTH"/>
</dbReference>
<evidence type="ECO:0000259" key="1">
    <source>
        <dbReference type="PROSITE" id="PS50943"/>
    </source>
</evidence>
<dbReference type="EMBL" id="AAXG02000041">
    <property type="protein sequence ID" value="EDM98318.1"/>
    <property type="molecule type" value="Genomic_DNA"/>
</dbReference>
<evidence type="ECO:0000313" key="2">
    <source>
        <dbReference type="EMBL" id="EDM98318.1"/>
    </source>
</evidence>
<gene>
    <name evidence="2" type="ORF">BACCAP_03979</name>
</gene>
<dbReference type="Pfam" id="PF01381">
    <property type="entry name" value="HTH_3"/>
    <property type="match status" value="1"/>
</dbReference>
<accession>A6P0G8</accession>
<organism evidence="2 3">
    <name type="scientific">Pseudoflavonifractor capillosus ATCC 29799</name>
    <dbReference type="NCBI Taxonomy" id="411467"/>
    <lineage>
        <taxon>Bacteria</taxon>
        <taxon>Bacillati</taxon>
        <taxon>Bacillota</taxon>
        <taxon>Clostridia</taxon>
        <taxon>Eubacteriales</taxon>
        <taxon>Oscillospiraceae</taxon>
        <taxon>Pseudoflavonifractor</taxon>
    </lineage>
</organism>
<dbReference type="Gene3D" id="1.10.260.40">
    <property type="entry name" value="lambda repressor-like DNA-binding domains"/>
    <property type="match status" value="1"/>
</dbReference>
<dbReference type="RefSeq" id="WP_006574461.1">
    <property type="nucleotide sequence ID" value="NZ_AAXG02000041.1"/>
</dbReference>
<sequence length="111" mass="12608">MEKQQLIDIGQRLRQRRQDLGLTREKMAELADIGTGYYGQLEVGTSQMSIDTLIKLSHSMHLPMEYILFGDGYIPGDPSAVIDLLHRCTPRELKLAEDVLKLFLMKSSDDV</sequence>
<reference evidence="2 3" key="2">
    <citation type="submission" date="2007-06" db="EMBL/GenBank/DDBJ databases">
        <title>Draft genome sequence of Pseudoflavonifractor capillosus ATCC 29799.</title>
        <authorList>
            <person name="Sudarsanam P."/>
            <person name="Ley R."/>
            <person name="Guruge J."/>
            <person name="Turnbaugh P.J."/>
            <person name="Mahowald M."/>
            <person name="Liep D."/>
            <person name="Gordon J."/>
        </authorList>
    </citation>
    <scope>NUCLEOTIDE SEQUENCE [LARGE SCALE GENOMIC DNA]</scope>
    <source>
        <strain evidence="2 3">ATCC 29799</strain>
    </source>
</reference>
<comment type="caution">
    <text evidence="2">The sequence shown here is derived from an EMBL/GenBank/DDBJ whole genome shotgun (WGS) entry which is preliminary data.</text>
</comment>
<dbReference type="OrthoDB" id="371153at2"/>
<dbReference type="CDD" id="cd00093">
    <property type="entry name" value="HTH_XRE"/>
    <property type="match status" value="1"/>
</dbReference>
<evidence type="ECO:0000313" key="3">
    <source>
        <dbReference type="Proteomes" id="UP000003639"/>
    </source>
</evidence>
<proteinExistence type="predicted"/>
<reference evidence="2 3" key="1">
    <citation type="submission" date="2007-04" db="EMBL/GenBank/DDBJ databases">
        <authorList>
            <person name="Fulton L."/>
            <person name="Clifton S."/>
            <person name="Fulton B."/>
            <person name="Xu J."/>
            <person name="Minx P."/>
            <person name="Pepin K.H."/>
            <person name="Johnson M."/>
            <person name="Thiruvilangam P."/>
            <person name="Bhonagiri V."/>
            <person name="Nash W.E."/>
            <person name="Mardis E.R."/>
            <person name="Wilson R.K."/>
        </authorList>
    </citation>
    <scope>NUCLEOTIDE SEQUENCE [LARGE SCALE GENOMIC DNA]</scope>
    <source>
        <strain evidence="2 3">ATCC 29799</strain>
    </source>
</reference>
<keyword evidence="2" id="KW-0238">DNA-binding</keyword>
<keyword evidence="3" id="KW-1185">Reference proteome</keyword>
<protein>
    <submittedName>
        <fullName evidence="2">DNA-binding helix-turn-helix protein</fullName>
    </submittedName>
</protein>
<dbReference type="STRING" id="411467.BACCAP_03979"/>
<dbReference type="GO" id="GO:0003677">
    <property type="term" value="F:DNA binding"/>
    <property type="evidence" value="ECO:0007669"/>
    <property type="project" value="UniProtKB-KW"/>
</dbReference>
<dbReference type="PROSITE" id="PS50943">
    <property type="entry name" value="HTH_CROC1"/>
    <property type="match status" value="1"/>
</dbReference>
<dbReference type="eggNOG" id="COG1396">
    <property type="taxonomic scope" value="Bacteria"/>
</dbReference>
<dbReference type="InterPro" id="IPR010982">
    <property type="entry name" value="Lambda_DNA-bd_dom_sf"/>
</dbReference>
<dbReference type="SUPFAM" id="SSF47413">
    <property type="entry name" value="lambda repressor-like DNA-binding domains"/>
    <property type="match status" value="1"/>
</dbReference>
<name>A6P0G8_9FIRM</name>